<feature type="transmembrane region" description="Helical" evidence="1">
    <location>
        <begin position="93"/>
        <end position="113"/>
    </location>
</feature>
<feature type="transmembrane region" description="Helical" evidence="1">
    <location>
        <begin position="20"/>
        <end position="40"/>
    </location>
</feature>
<dbReference type="InParanoid" id="J7SA46"/>
<feature type="transmembrane region" description="Helical" evidence="1">
    <location>
        <begin position="273"/>
        <end position="292"/>
    </location>
</feature>
<dbReference type="PaxDb" id="6239-T05E12.7a"/>
<dbReference type="WormBase" id="T05E12.7a">
    <property type="protein sequence ID" value="CE16350"/>
    <property type="gene ID" value="WBGene00005444"/>
    <property type="gene designation" value="srh-237"/>
</dbReference>
<dbReference type="EMBL" id="BX284605">
    <property type="protein sequence ID" value="CCM09376.2"/>
    <property type="molecule type" value="Genomic_DNA"/>
</dbReference>
<dbReference type="GeneID" id="13217708"/>
<dbReference type="KEGG" id="cel:CELE_T05E12.7"/>
<feature type="transmembrane region" description="Helical" evidence="1">
    <location>
        <begin position="133"/>
        <end position="153"/>
    </location>
</feature>
<dbReference type="SMR" id="J7SA46"/>
<dbReference type="Bgee" id="WBGene00005444">
    <property type="expression patterns" value="Expressed in larva and 2 other cell types or tissues"/>
</dbReference>
<dbReference type="InterPro" id="IPR053220">
    <property type="entry name" value="Nematode_rcpt-like_serp_H"/>
</dbReference>
<feature type="transmembrane region" description="Helical" evidence="1">
    <location>
        <begin position="203"/>
        <end position="224"/>
    </location>
</feature>
<dbReference type="ExpressionAtlas" id="J7SA46">
    <property type="expression patterns" value="baseline and differential"/>
</dbReference>
<keyword evidence="3" id="KW-1185">Reference proteome</keyword>
<dbReference type="FunCoup" id="J7SA46">
    <property type="interactions" value="932"/>
</dbReference>
<dbReference type="Pfam" id="PF10318">
    <property type="entry name" value="7TM_GPCR_Srh"/>
    <property type="match status" value="1"/>
</dbReference>
<sequence>MAPFCENHYLASPDFLKTAFHVITGLATPIHAFGFYCIIYKTPVHMKTVKWLLFNLHFCCIMLDITISFLGIPYIIFPAMAGYGLGPIDSPGLIFYLGVTFVTCVSTAIFVTFENRFFTLFAQTSNWKYFRKYAIGFSYIIIPLYYLPIQFLLPDQITGRELSWAMLDCIPELPSDGRLLFVFQVEKLAPALTMMVSESVPTIQVGSFFFLNVYNLIFASPSGISRKTVQMQHRLVIALIIQTSVSLFFFLVPINLIISFVFFHHQNQFHNNLIFFALAIHGIASTLIMVFVHKPYRDFALSPFD</sequence>
<dbReference type="STRING" id="6239.T05E12.7a.1"/>
<name>J7SA46_CAEEL</name>
<dbReference type="Proteomes" id="UP000001940">
    <property type="component" value="Chromosome V"/>
</dbReference>
<protein>
    <submittedName>
        <fullName evidence="2">Serpentine Receptor, class H</fullName>
    </submittedName>
</protein>
<dbReference type="PANTHER" id="PTHR22941:SF299">
    <property type="entry name" value="SERPENTINE RECEPTOR, CLASS H"/>
    <property type="match status" value="1"/>
</dbReference>
<evidence type="ECO:0000313" key="2">
    <source>
        <dbReference type="EMBL" id="CCM09376.2"/>
    </source>
</evidence>
<dbReference type="AlphaFoldDB" id="J7SA46"/>
<keyword evidence="1" id="KW-0812">Transmembrane</keyword>
<organism evidence="2 3">
    <name type="scientific">Caenorhabditis elegans</name>
    <dbReference type="NCBI Taxonomy" id="6239"/>
    <lineage>
        <taxon>Eukaryota</taxon>
        <taxon>Metazoa</taxon>
        <taxon>Ecdysozoa</taxon>
        <taxon>Nematoda</taxon>
        <taxon>Chromadorea</taxon>
        <taxon>Rhabditida</taxon>
        <taxon>Rhabditina</taxon>
        <taxon>Rhabditomorpha</taxon>
        <taxon>Rhabditoidea</taxon>
        <taxon>Rhabditidae</taxon>
        <taxon>Peloderinae</taxon>
        <taxon>Caenorhabditis</taxon>
    </lineage>
</organism>
<feature type="transmembrane region" description="Helical" evidence="1">
    <location>
        <begin position="52"/>
        <end position="81"/>
    </location>
</feature>
<dbReference type="PANTHER" id="PTHR22941">
    <property type="entry name" value="SERPENTINE RECEPTOR"/>
    <property type="match status" value="1"/>
</dbReference>
<keyword evidence="1" id="KW-1133">Transmembrane helix</keyword>
<evidence type="ECO:0000313" key="4">
    <source>
        <dbReference type="WormBase" id="T05E12.7a"/>
    </source>
</evidence>
<dbReference type="eggNOG" id="ENOG502TGZZ">
    <property type="taxonomic scope" value="Eukaryota"/>
</dbReference>
<evidence type="ECO:0000313" key="3">
    <source>
        <dbReference type="Proteomes" id="UP000001940"/>
    </source>
</evidence>
<gene>
    <name evidence="2 4" type="primary">srh-237</name>
    <name evidence="2" type="ORF">CELE_T05E12.7</name>
    <name evidence="4" type="ORF">T05E12.7</name>
</gene>
<feature type="transmembrane region" description="Helical" evidence="1">
    <location>
        <begin position="236"/>
        <end position="261"/>
    </location>
</feature>
<dbReference type="InterPro" id="IPR019422">
    <property type="entry name" value="7TM_GPCR_serpentine_rcpt_Srh"/>
</dbReference>
<proteinExistence type="predicted"/>
<keyword evidence="1" id="KW-0472">Membrane</keyword>
<keyword evidence="2" id="KW-0675">Receptor</keyword>
<reference evidence="2 3" key="1">
    <citation type="journal article" date="1998" name="Science">
        <title>Genome sequence of the nematode C. elegans: a platform for investigating biology.</title>
        <authorList>
            <consortium name="The C. elegans sequencing consortium"/>
            <person name="Sulson J.E."/>
            <person name="Waterston R."/>
        </authorList>
    </citation>
    <scope>NUCLEOTIDE SEQUENCE [LARGE SCALE GENOMIC DNA]</scope>
    <source>
        <strain evidence="2 3">Bristol N2</strain>
    </source>
</reference>
<dbReference type="HOGENOM" id="CLU_042960_1_1_1"/>
<dbReference type="AGR" id="WB:WBGene00005444"/>
<dbReference type="RefSeq" id="NP_001263910.2">
    <property type="nucleotide sequence ID" value="NM_001276981.5"/>
</dbReference>
<dbReference type="CTD" id="13217708"/>
<evidence type="ECO:0000256" key="1">
    <source>
        <dbReference type="SAM" id="Phobius"/>
    </source>
</evidence>
<accession>J7SA46</accession>